<organism evidence="3 4">
    <name type="scientific">Flectobacillus roseus</name>
    <dbReference type="NCBI Taxonomy" id="502259"/>
    <lineage>
        <taxon>Bacteria</taxon>
        <taxon>Pseudomonadati</taxon>
        <taxon>Bacteroidota</taxon>
        <taxon>Cytophagia</taxon>
        <taxon>Cytophagales</taxon>
        <taxon>Flectobacillaceae</taxon>
        <taxon>Flectobacillus</taxon>
    </lineage>
</organism>
<accession>A0ABT6YBD5</accession>
<feature type="transmembrane region" description="Helical" evidence="1">
    <location>
        <begin position="223"/>
        <end position="240"/>
    </location>
</feature>
<dbReference type="GO" id="GO:0016746">
    <property type="term" value="F:acyltransferase activity"/>
    <property type="evidence" value="ECO:0007669"/>
    <property type="project" value="UniProtKB-KW"/>
</dbReference>
<keyword evidence="1" id="KW-1133">Transmembrane helix</keyword>
<keyword evidence="3" id="KW-0808">Transferase</keyword>
<reference evidence="3 4" key="1">
    <citation type="submission" date="2023-05" db="EMBL/GenBank/DDBJ databases">
        <title>Novel species of genus Flectobacillus isolated from stream in China.</title>
        <authorList>
            <person name="Lu H."/>
        </authorList>
    </citation>
    <scope>NUCLEOTIDE SEQUENCE [LARGE SCALE GENOMIC DNA]</scope>
    <source>
        <strain evidence="3 4">KCTC 42575</strain>
    </source>
</reference>
<dbReference type="Pfam" id="PF01757">
    <property type="entry name" value="Acyl_transf_3"/>
    <property type="match status" value="1"/>
</dbReference>
<feature type="transmembrane region" description="Helical" evidence="1">
    <location>
        <begin position="42"/>
        <end position="62"/>
    </location>
</feature>
<proteinExistence type="predicted"/>
<keyword evidence="4" id="KW-1185">Reference proteome</keyword>
<feature type="transmembrane region" description="Helical" evidence="1">
    <location>
        <begin position="12"/>
        <end position="30"/>
    </location>
</feature>
<evidence type="ECO:0000313" key="3">
    <source>
        <dbReference type="EMBL" id="MDI9860886.1"/>
    </source>
</evidence>
<feature type="transmembrane region" description="Helical" evidence="1">
    <location>
        <begin position="141"/>
        <end position="161"/>
    </location>
</feature>
<feature type="transmembrane region" description="Helical" evidence="1">
    <location>
        <begin position="193"/>
        <end position="211"/>
    </location>
</feature>
<feature type="transmembrane region" description="Helical" evidence="1">
    <location>
        <begin position="83"/>
        <end position="101"/>
    </location>
</feature>
<dbReference type="InterPro" id="IPR002656">
    <property type="entry name" value="Acyl_transf_3_dom"/>
</dbReference>
<gene>
    <name evidence="3" type="ORF">QM524_16840</name>
</gene>
<feature type="transmembrane region" description="Helical" evidence="1">
    <location>
        <begin position="323"/>
        <end position="340"/>
    </location>
</feature>
<keyword evidence="3" id="KW-0012">Acyltransferase</keyword>
<sequence length="357" mass="41497">MSSKPQHNYLPQLDGIRTIAIGLVLIFHWLPTNHWVNTLPNGTIGVTLFFVLSGFLITDILIKNKTESLGDAVQVYKNFMIRRALRIFPIYYLTLAVGFALPKLHIPFTTDLYQHPWYYILYTYNHLLEKTGFWADAFSPYWSLAVEEQFYLVWAFVVLLIPKKHTITLLWATVILGIIFRFYFIYIQQGQGLITLTCIDCFAWGGLLSWYRINQVQNQLHRLLQYTILPSLAILLYVSFVKDNTATLVKILFLRTAISCISAYILSLICSPKPHWLNTALSSAPMVFVGKISYGVYVYHMTVPLLFWFVWQKFHLPAIGNHFTSLIVLLVASYLSWILFEKPINNLKKYFPYQTKK</sequence>
<feature type="transmembrane region" description="Helical" evidence="1">
    <location>
        <begin position="252"/>
        <end position="271"/>
    </location>
</feature>
<dbReference type="Proteomes" id="UP001236507">
    <property type="component" value="Unassembled WGS sequence"/>
</dbReference>
<dbReference type="InterPro" id="IPR050879">
    <property type="entry name" value="Acyltransferase_3"/>
</dbReference>
<keyword evidence="1" id="KW-0472">Membrane</keyword>
<dbReference type="EC" id="2.3.-.-" evidence="3"/>
<feature type="transmembrane region" description="Helical" evidence="1">
    <location>
        <begin position="168"/>
        <end position="187"/>
    </location>
</feature>
<name>A0ABT6YBD5_9BACT</name>
<evidence type="ECO:0000313" key="4">
    <source>
        <dbReference type="Proteomes" id="UP001236507"/>
    </source>
</evidence>
<protein>
    <submittedName>
        <fullName evidence="3">Acyltransferase</fullName>
        <ecNumber evidence="3">2.3.-.-</ecNumber>
    </submittedName>
</protein>
<dbReference type="EMBL" id="JASHIF010000014">
    <property type="protein sequence ID" value="MDI9860886.1"/>
    <property type="molecule type" value="Genomic_DNA"/>
</dbReference>
<feature type="transmembrane region" description="Helical" evidence="1">
    <location>
        <begin position="292"/>
        <end position="311"/>
    </location>
</feature>
<dbReference type="PANTHER" id="PTHR23028">
    <property type="entry name" value="ACETYLTRANSFERASE"/>
    <property type="match status" value="1"/>
</dbReference>
<dbReference type="PANTHER" id="PTHR23028:SF53">
    <property type="entry name" value="ACYL_TRANSF_3 DOMAIN-CONTAINING PROTEIN"/>
    <property type="match status" value="1"/>
</dbReference>
<feature type="domain" description="Acyltransferase 3" evidence="2">
    <location>
        <begin position="12"/>
        <end position="340"/>
    </location>
</feature>
<comment type="caution">
    <text evidence="3">The sequence shown here is derived from an EMBL/GenBank/DDBJ whole genome shotgun (WGS) entry which is preliminary data.</text>
</comment>
<keyword evidence="1" id="KW-0812">Transmembrane</keyword>
<evidence type="ECO:0000256" key="1">
    <source>
        <dbReference type="SAM" id="Phobius"/>
    </source>
</evidence>
<dbReference type="RefSeq" id="WP_283345459.1">
    <property type="nucleotide sequence ID" value="NZ_JASHIF010000014.1"/>
</dbReference>
<evidence type="ECO:0000259" key="2">
    <source>
        <dbReference type="Pfam" id="PF01757"/>
    </source>
</evidence>